<comment type="caution">
    <text evidence="1">The sequence shown here is derived from an EMBL/GenBank/DDBJ whole genome shotgun (WGS) entry which is preliminary data.</text>
</comment>
<accession>A0A1M2W1E2</accession>
<reference evidence="1 2" key="1">
    <citation type="submission" date="2016-10" db="EMBL/GenBank/DDBJ databases">
        <title>Genome sequence of the basidiomycete white-rot fungus Trametes pubescens.</title>
        <authorList>
            <person name="Makela M.R."/>
            <person name="Granchi Z."/>
            <person name="Peng M."/>
            <person name="De Vries R.P."/>
            <person name="Grigoriev I."/>
            <person name="Riley R."/>
            <person name="Hilden K."/>
        </authorList>
    </citation>
    <scope>NUCLEOTIDE SEQUENCE [LARGE SCALE GENOMIC DNA]</scope>
    <source>
        <strain evidence="1 2">FBCC735</strain>
    </source>
</reference>
<keyword evidence="2" id="KW-1185">Reference proteome</keyword>
<name>A0A1M2W1E2_TRAPU</name>
<evidence type="ECO:0000313" key="1">
    <source>
        <dbReference type="EMBL" id="OJT13677.1"/>
    </source>
</evidence>
<dbReference type="OrthoDB" id="432970at2759"/>
<evidence type="ECO:0000313" key="2">
    <source>
        <dbReference type="Proteomes" id="UP000184267"/>
    </source>
</evidence>
<sequence>MFFMRDPAASFHLIVVESAMHNAACCANVCTNQAFLPRIVLRIAAWLTTVKPRFGVDARTMPKFEEFTFLWVAYAIYQMVAIEREEDRLDMVAKALHEYRSATDGCGIQAYHRDALRKCGGNCPPGTKPRYRGYRYWCLVKHQFVHRYVCKKVLAVDPIADDDGYPNWVDEETYDTSY</sequence>
<organism evidence="1 2">
    <name type="scientific">Trametes pubescens</name>
    <name type="common">White-rot fungus</name>
    <dbReference type="NCBI Taxonomy" id="154538"/>
    <lineage>
        <taxon>Eukaryota</taxon>
        <taxon>Fungi</taxon>
        <taxon>Dikarya</taxon>
        <taxon>Basidiomycota</taxon>
        <taxon>Agaricomycotina</taxon>
        <taxon>Agaricomycetes</taxon>
        <taxon>Polyporales</taxon>
        <taxon>Polyporaceae</taxon>
        <taxon>Trametes</taxon>
    </lineage>
</organism>
<dbReference type="AlphaFoldDB" id="A0A1M2W1E2"/>
<dbReference type="Proteomes" id="UP000184267">
    <property type="component" value="Unassembled WGS sequence"/>
</dbReference>
<gene>
    <name evidence="1" type="ORF">TRAPUB_9776</name>
</gene>
<proteinExistence type="predicted"/>
<dbReference type="STRING" id="154538.A0A1M2W1E2"/>
<protein>
    <submittedName>
        <fullName evidence="1">Uncharacterized protein</fullName>
    </submittedName>
</protein>
<dbReference type="EMBL" id="MNAD01000373">
    <property type="protein sequence ID" value="OJT13677.1"/>
    <property type="molecule type" value="Genomic_DNA"/>
</dbReference>